<dbReference type="PANTHER" id="PTHR43711">
    <property type="entry name" value="TWO-COMPONENT HISTIDINE KINASE"/>
    <property type="match status" value="1"/>
</dbReference>
<dbReference type="RefSeq" id="WP_074205617.1">
    <property type="nucleotide sequence ID" value="NZ_FSQW01000002.1"/>
</dbReference>
<name>A0A1N6FZW3_9SPHN</name>
<dbReference type="Pfam" id="PF02518">
    <property type="entry name" value="HATPase_c"/>
    <property type="match status" value="1"/>
</dbReference>
<evidence type="ECO:0000259" key="7">
    <source>
        <dbReference type="PROSITE" id="PS50109"/>
    </source>
</evidence>
<dbReference type="InterPro" id="IPR004358">
    <property type="entry name" value="Sig_transdc_His_kin-like_C"/>
</dbReference>
<dbReference type="InterPro" id="IPR005467">
    <property type="entry name" value="His_kinase_dom"/>
</dbReference>
<dbReference type="PROSITE" id="PS50109">
    <property type="entry name" value="HIS_KIN"/>
    <property type="match status" value="1"/>
</dbReference>
<dbReference type="SMART" id="SM00387">
    <property type="entry name" value="HATPase_c"/>
    <property type="match status" value="1"/>
</dbReference>
<keyword evidence="9" id="KW-1185">Reference proteome</keyword>
<dbReference type="PANTHER" id="PTHR43711:SF1">
    <property type="entry name" value="HISTIDINE KINASE 1"/>
    <property type="match status" value="1"/>
</dbReference>
<dbReference type="InterPro" id="IPR050736">
    <property type="entry name" value="Sensor_HK_Regulatory"/>
</dbReference>
<dbReference type="EC" id="2.7.13.3" evidence="2"/>
<dbReference type="EMBL" id="FSQW01000002">
    <property type="protein sequence ID" value="SIO00777.1"/>
    <property type="molecule type" value="Genomic_DNA"/>
</dbReference>
<dbReference type="OrthoDB" id="7933832at2"/>
<keyword evidence="3" id="KW-0597">Phosphoprotein</keyword>
<evidence type="ECO:0000256" key="2">
    <source>
        <dbReference type="ARBA" id="ARBA00012438"/>
    </source>
</evidence>
<organism evidence="8 9">
    <name type="scientific">Parasphingorhabdus marina DSM 22363</name>
    <dbReference type="NCBI Taxonomy" id="1123272"/>
    <lineage>
        <taxon>Bacteria</taxon>
        <taxon>Pseudomonadati</taxon>
        <taxon>Pseudomonadota</taxon>
        <taxon>Alphaproteobacteria</taxon>
        <taxon>Sphingomonadales</taxon>
        <taxon>Sphingomonadaceae</taxon>
        <taxon>Parasphingorhabdus</taxon>
    </lineage>
</organism>
<dbReference type="PRINTS" id="PR00344">
    <property type="entry name" value="BCTRLSENSOR"/>
</dbReference>
<evidence type="ECO:0000256" key="4">
    <source>
        <dbReference type="ARBA" id="ARBA00022679"/>
    </source>
</evidence>
<feature type="domain" description="Histidine kinase" evidence="7">
    <location>
        <begin position="245"/>
        <end position="461"/>
    </location>
</feature>
<evidence type="ECO:0000256" key="1">
    <source>
        <dbReference type="ARBA" id="ARBA00000085"/>
    </source>
</evidence>
<evidence type="ECO:0000256" key="5">
    <source>
        <dbReference type="ARBA" id="ARBA00022777"/>
    </source>
</evidence>
<accession>A0A1N6FZW3</accession>
<keyword evidence="4" id="KW-0808">Transferase</keyword>
<dbReference type="InterPro" id="IPR003594">
    <property type="entry name" value="HATPase_dom"/>
</dbReference>
<dbReference type="FunFam" id="3.30.565.10:FF:000006">
    <property type="entry name" value="Sensor histidine kinase WalK"/>
    <property type="match status" value="1"/>
</dbReference>
<dbReference type="GO" id="GO:0000155">
    <property type="term" value="F:phosphorelay sensor kinase activity"/>
    <property type="evidence" value="ECO:0007669"/>
    <property type="project" value="InterPro"/>
</dbReference>
<dbReference type="InterPro" id="IPR036097">
    <property type="entry name" value="HisK_dim/P_sf"/>
</dbReference>
<keyword evidence="5 8" id="KW-0418">Kinase</keyword>
<dbReference type="InterPro" id="IPR036890">
    <property type="entry name" value="HATPase_C_sf"/>
</dbReference>
<reference evidence="9" key="1">
    <citation type="submission" date="2016-11" db="EMBL/GenBank/DDBJ databases">
        <authorList>
            <person name="Varghese N."/>
            <person name="Submissions S."/>
        </authorList>
    </citation>
    <scope>NUCLEOTIDE SEQUENCE [LARGE SCALE GENOMIC DNA]</scope>
    <source>
        <strain evidence="9">DSM 22363</strain>
    </source>
</reference>
<gene>
    <name evidence="8" type="ORF">SAMN02745824_2616</name>
</gene>
<dbReference type="STRING" id="1123272.SAMN02745824_2616"/>
<keyword evidence="6" id="KW-0902">Two-component regulatory system</keyword>
<dbReference type="SUPFAM" id="SSF47384">
    <property type="entry name" value="Homodimeric domain of signal transducing histidine kinase"/>
    <property type="match status" value="1"/>
</dbReference>
<evidence type="ECO:0000313" key="9">
    <source>
        <dbReference type="Proteomes" id="UP000185192"/>
    </source>
</evidence>
<evidence type="ECO:0000256" key="6">
    <source>
        <dbReference type="ARBA" id="ARBA00023012"/>
    </source>
</evidence>
<evidence type="ECO:0000256" key="3">
    <source>
        <dbReference type="ARBA" id="ARBA00022553"/>
    </source>
</evidence>
<dbReference type="Gene3D" id="3.30.565.10">
    <property type="entry name" value="Histidine kinase-like ATPase, C-terminal domain"/>
    <property type="match status" value="1"/>
</dbReference>
<dbReference type="SUPFAM" id="SSF55874">
    <property type="entry name" value="ATPase domain of HSP90 chaperone/DNA topoisomerase II/histidine kinase"/>
    <property type="match status" value="1"/>
</dbReference>
<protein>
    <recommendedName>
        <fullName evidence="2">histidine kinase</fullName>
        <ecNumber evidence="2">2.7.13.3</ecNumber>
    </recommendedName>
</protein>
<dbReference type="AlphaFoldDB" id="A0A1N6FZW3"/>
<proteinExistence type="predicted"/>
<comment type="catalytic activity">
    <reaction evidence="1">
        <text>ATP + protein L-histidine = ADP + protein N-phospho-L-histidine.</text>
        <dbReference type="EC" id="2.7.13.3"/>
    </reaction>
</comment>
<sequence length="462" mass="49556">MTAKGNLAEPVRAELGADGRLLSADAPLIRLNRQCGGIDGGQLAIPQLADLVRLSKRLGMNLSRSAVAANEESTIEMWVKTRIPGMNGPGSVGIEITEWQESEAPAEDSFSLQRQRDLDRLNGRGSVRTDASLRIMSIFLPGRPEIAAGMVGQMLWECFETLPGGQGTGVADAIEERQPIRNQLMQRTGQASEKYAFSGQPLIDGGGIFSGYQFSLEREAATEAEAADGAKDRAGLIGDSLFGQQLAPALRQPLDKIIANAETISNQLVGPLRGNYSDYANDIAAAGRHLLSLVDDLSDLEAIEKANFTVAADDIDLVDLAHRTAGLLAVKSADHQIRIDVPPEEREAPAKGEFRRVLQILVNLVGNAIRYSPDGSVIKMQVRQDADTISLLVTDQGDGIAPEDQAKIFEKFERLGRSGDGGSGLGLFISRRLAEAMDGSLTVESQVGKGTTFTLTLPARQK</sequence>
<dbReference type="Proteomes" id="UP000185192">
    <property type="component" value="Unassembled WGS sequence"/>
</dbReference>
<dbReference type="Gene3D" id="1.10.287.130">
    <property type="match status" value="1"/>
</dbReference>
<evidence type="ECO:0000313" key="8">
    <source>
        <dbReference type="EMBL" id="SIO00777.1"/>
    </source>
</evidence>